<keyword evidence="2" id="KW-0902">Two-component regulatory system</keyword>
<dbReference type="SMART" id="SM00448">
    <property type="entry name" value="REC"/>
    <property type="match status" value="1"/>
</dbReference>
<gene>
    <name evidence="9" type="primary">salR</name>
    <name evidence="9" type="ORF">GCM10011482_08060</name>
</gene>
<evidence type="ECO:0000256" key="2">
    <source>
        <dbReference type="ARBA" id="ARBA00023012"/>
    </source>
</evidence>
<dbReference type="SUPFAM" id="SSF52172">
    <property type="entry name" value="CheY-like"/>
    <property type="match status" value="1"/>
</dbReference>
<dbReference type="Gene3D" id="1.10.10.10">
    <property type="entry name" value="Winged helix-like DNA-binding domain superfamily/Winged helix DNA-binding domain"/>
    <property type="match status" value="1"/>
</dbReference>
<keyword evidence="10" id="KW-1185">Reference proteome</keyword>
<comment type="caution">
    <text evidence="9">The sequence shown here is derived from an EMBL/GenBank/DDBJ whole genome shotgun (WGS) entry which is preliminary data.</text>
</comment>
<feature type="modified residue" description="4-aspartylphosphate" evidence="6">
    <location>
        <position position="51"/>
    </location>
</feature>
<dbReference type="CDD" id="cd06170">
    <property type="entry name" value="LuxR_C_like"/>
    <property type="match status" value="1"/>
</dbReference>
<dbReference type="InterPro" id="IPR058245">
    <property type="entry name" value="NreC/VraR/RcsB-like_REC"/>
</dbReference>
<reference evidence="9" key="2">
    <citation type="submission" date="2020-09" db="EMBL/GenBank/DDBJ databases">
        <authorList>
            <person name="Sun Q."/>
            <person name="Sedlacek I."/>
        </authorList>
    </citation>
    <scope>NUCLEOTIDE SEQUENCE</scope>
    <source>
        <strain evidence="9">CCM 8433</strain>
    </source>
</reference>
<dbReference type="Pfam" id="PF00072">
    <property type="entry name" value="Response_reg"/>
    <property type="match status" value="1"/>
</dbReference>
<keyword evidence="5" id="KW-0804">Transcription</keyword>
<dbReference type="SMART" id="SM00421">
    <property type="entry name" value="HTH_LUXR"/>
    <property type="match status" value="1"/>
</dbReference>
<organism evidence="9 10">
    <name type="scientific">Enterococcus alcedinis</name>
    <dbReference type="NCBI Taxonomy" id="1274384"/>
    <lineage>
        <taxon>Bacteria</taxon>
        <taxon>Bacillati</taxon>
        <taxon>Bacillota</taxon>
        <taxon>Bacilli</taxon>
        <taxon>Lactobacillales</taxon>
        <taxon>Enterococcaceae</taxon>
        <taxon>Enterococcus</taxon>
    </lineage>
</organism>
<dbReference type="Proteomes" id="UP000622610">
    <property type="component" value="Unassembled WGS sequence"/>
</dbReference>
<proteinExistence type="predicted"/>
<evidence type="ECO:0000259" key="8">
    <source>
        <dbReference type="PROSITE" id="PS50110"/>
    </source>
</evidence>
<accession>A0A917N5X1</accession>
<dbReference type="Pfam" id="PF00196">
    <property type="entry name" value="GerE"/>
    <property type="match status" value="1"/>
</dbReference>
<dbReference type="PANTHER" id="PTHR45566">
    <property type="entry name" value="HTH-TYPE TRANSCRIPTIONAL REGULATOR YHJB-RELATED"/>
    <property type="match status" value="1"/>
</dbReference>
<dbReference type="PROSITE" id="PS50110">
    <property type="entry name" value="RESPONSE_REGULATORY"/>
    <property type="match status" value="1"/>
</dbReference>
<dbReference type="CDD" id="cd17535">
    <property type="entry name" value="REC_NarL-like"/>
    <property type="match status" value="1"/>
</dbReference>
<dbReference type="GO" id="GO:0003677">
    <property type="term" value="F:DNA binding"/>
    <property type="evidence" value="ECO:0007669"/>
    <property type="project" value="UniProtKB-KW"/>
</dbReference>
<dbReference type="PANTHER" id="PTHR45566:SF2">
    <property type="entry name" value="NARL SUBFAMILY"/>
    <property type="match status" value="1"/>
</dbReference>
<keyword evidence="1 6" id="KW-0597">Phosphoprotein</keyword>
<name>A0A917N5X1_9ENTE</name>
<protein>
    <submittedName>
        <fullName evidence="9">Response regulator of salavaricin regulon</fullName>
    </submittedName>
</protein>
<dbReference type="GO" id="GO:0006355">
    <property type="term" value="P:regulation of DNA-templated transcription"/>
    <property type="evidence" value="ECO:0007669"/>
    <property type="project" value="InterPro"/>
</dbReference>
<dbReference type="InterPro" id="IPR036388">
    <property type="entry name" value="WH-like_DNA-bd_sf"/>
</dbReference>
<dbReference type="SUPFAM" id="SSF46894">
    <property type="entry name" value="C-terminal effector domain of the bipartite response regulators"/>
    <property type="match status" value="1"/>
</dbReference>
<dbReference type="AlphaFoldDB" id="A0A917N5X1"/>
<evidence type="ECO:0000256" key="1">
    <source>
        <dbReference type="ARBA" id="ARBA00022553"/>
    </source>
</evidence>
<feature type="domain" description="HTH luxR-type" evidence="7">
    <location>
        <begin position="125"/>
        <end position="190"/>
    </location>
</feature>
<dbReference type="Gene3D" id="3.40.50.2300">
    <property type="match status" value="1"/>
</dbReference>
<evidence type="ECO:0000256" key="6">
    <source>
        <dbReference type="PROSITE-ProRule" id="PRU00169"/>
    </source>
</evidence>
<dbReference type="PRINTS" id="PR00038">
    <property type="entry name" value="HTHLUXR"/>
</dbReference>
<dbReference type="InterPro" id="IPR001789">
    <property type="entry name" value="Sig_transdc_resp-reg_receiver"/>
</dbReference>
<evidence type="ECO:0000313" key="10">
    <source>
        <dbReference type="Proteomes" id="UP000622610"/>
    </source>
</evidence>
<evidence type="ECO:0000256" key="5">
    <source>
        <dbReference type="ARBA" id="ARBA00023163"/>
    </source>
</evidence>
<keyword evidence="3" id="KW-0805">Transcription regulation</keyword>
<dbReference type="GO" id="GO:0000160">
    <property type="term" value="P:phosphorelay signal transduction system"/>
    <property type="evidence" value="ECO:0007669"/>
    <property type="project" value="UniProtKB-KW"/>
</dbReference>
<dbReference type="RefSeq" id="WP_188366990.1">
    <property type="nucleotide sequence ID" value="NZ_BMDT01000002.1"/>
</dbReference>
<dbReference type="InterPro" id="IPR051015">
    <property type="entry name" value="EvgA-like"/>
</dbReference>
<dbReference type="InterPro" id="IPR016032">
    <property type="entry name" value="Sig_transdc_resp-reg_C-effctor"/>
</dbReference>
<dbReference type="EMBL" id="BMDT01000002">
    <property type="protein sequence ID" value="GGI65152.1"/>
    <property type="molecule type" value="Genomic_DNA"/>
</dbReference>
<dbReference type="InterPro" id="IPR011006">
    <property type="entry name" value="CheY-like_superfamily"/>
</dbReference>
<feature type="domain" description="Response regulatory" evidence="8">
    <location>
        <begin position="2"/>
        <end position="116"/>
    </location>
</feature>
<evidence type="ECO:0000256" key="3">
    <source>
        <dbReference type="ARBA" id="ARBA00023015"/>
    </source>
</evidence>
<sequence>MKIFLFDDHELFARSIQLALHPTFPELEIYTQAHDSLAVVQKGKPEIILMDIHLNHKNGLDEGRLILEHFPKQKMIFLSGYDPIEYIESAKKMGAKGFLSKNGSLEELIHSIQLVDQGHTCFPNYQPSLDPLTDREKQILQLSAQGLSQQAIADQLGIGRRTVASHIQHILEKLQVGSTISAVMKGIELGLIRINI</sequence>
<dbReference type="PROSITE" id="PS50043">
    <property type="entry name" value="HTH_LUXR_2"/>
    <property type="match status" value="1"/>
</dbReference>
<evidence type="ECO:0000256" key="4">
    <source>
        <dbReference type="ARBA" id="ARBA00023125"/>
    </source>
</evidence>
<dbReference type="InterPro" id="IPR000792">
    <property type="entry name" value="Tscrpt_reg_LuxR_C"/>
</dbReference>
<keyword evidence="4" id="KW-0238">DNA-binding</keyword>
<reference evidence="9" key="1">
    <citation type="journal article" date="2014" name="Int. J. Syst. Evol. Microbiol.">
        <title>Complete genome sequence of Corynebacterium casei LMG S-19264T (=DSM 44701T), isolated from a smear-ripened cheese.</title>
        <authorList>
            <consortium name="US DOE Joint Genome Institute (JGI-PGF)"/>
            <person name="Walter F."/>
            <person name="Albersmeier A."/>
            <person name="Kalinowski J."/>
            <person name="Ruckert C."/>
        </authorList>
    </citation>
    <scope>NUCLEOTIDE SEQUENCE</scope>
    <source>
        <strain evidence="9">CCM 8433</strain>
    </source>
</reference>
<evidence type="ECO:0000259" key="7">
    <source>
        <dbReference type="PROSITE" id="PS50043"/>
    </source>
</evidence>
<evidence type="ECO:0000313" key="9">
    <source>
        <dbReference type="EMBL" id="GGI65152.1"/>
    </source>
</evidence>